<dbReference type="InterPro" id="IPR050098">
    <property type="entry name" value="TFPI/VKTCI-like"/>
</dbReference>
<keyword evidence="10" id="KW-1185">Reference proteome</keyword>
<evidence type="ECO:0000313" key="9">
    <source>
        <dbReference type="EMBL" id="EDV44001.1"/>
    </source>
</evidence>
<protein>
    <recommendedName>
        <fullName evidence="8">BPTI/Kunitz inhibitor domain-containing protein</fullName>
    </recommendedName>
</protein>
<dbReference type="SUPFAM" id="SSF57362">
    <property type="entry name" value="BPTI-like"/>
    <property type="match status" value="1"/>
</dbReference>
<evidence type="ECO:0000256" key="3">
    <source>
        <dbReference type="ARBA" id="ARBA00022656"/>
    </source>
</evidence>
<dbReference type="PROSITE" id="PS00280">
    <property type="entry name" value="BPTI_KUNITZ_1"/>
    <property type="match status" value="1"/>
</dbReference>
<comment type="subcellular location">
    <subcellularLocation>
        <location evidence="1">Secreted</location>
    </subcellularLocation>
</comment>
<dbReference type="PROSITE" id="PS51257">
    <property type="entry name" value="PROKAR_LIPOPROTEIN"/>
    <property type="match status" value="1"/>
</dbReference>
<dbReference type="eggNOG" id="KOG3539">
    <property type="taxonomic scope" value="Eukaryota"/>
</dbReference>
<evidence type="ECO:0000256" key="1">
    <source>
        <dbReference type="ARBA" id="ARBA00004613"/>
    </source>
</evidence>
<name>B3LY97_DROAN</name>
<proteinExistence type="predicted"/>
<accession>B3LY97</accession>
<dbReference type="KEGG" id="dan:6501536"/>
<dbReference type="PANTHER" id="PTHR10083:SF217">
    <property type="entry name" value="BOOPHILIN-H2"/>
    <property type="match status" value="1"/>
</dbReference>
<dbReference type="InterPro" id="IPR002223">
    <property type="entry name" value="Kunitz_BPTI"/>
</dbReference>
<dbReference type="FunCoup" id="B3LY97">
    <property type="interactions" value="24"/>
</dbReference>
<evidence type="ECO:0000256" key="4">
    <source>
        <dbReference type="ARBA" id="ARBA00022690"/>
    </source>
</evidence>
<evidence type="ECO:0000313" key="10">
    <source>
        <dbReference type="Proteomes" id="UP000007801"/>
    </source>
</evidence>
<evidence type="ECO:0000256" key="5">
    <source>
        <dbReference type="ARBA" id="ARBA00022900"/>
    </source>
</evidence>
<dbReference type="EMBL" id="CH902617">
    <property type="protein sequence ID" value="EDV44001.1"/>
    <property type="molecule type" value="Genomic_DNA"/>
</dbReference>
<dbReference type="GeneID" id="6501536"/>
<dbReference type="PROSITE" id="PS50279">
    <property type="entry name" value="BPTI_KUNITZ_2"/>
    <property type="match status" value="1"/>
</dbReference>
<keyword evidence="4" id="KW-0646">Protease inhibitor</keyword>
<organism evidence="9 10">
    <name type="scientific">Drosophila ananassae</name>
    <name type="common">Fruit fly</name>
    <dbReference type="NCBI Taxonomy" id="7217"/>
    <lineage>
        <taxon>Eukaryota</taxon>
        <taxon>Metazoa</taxon>
        <taxon>Ecdysozoa</taxon>
        <taxon>Arthropoda</taxon>
        <taxon>Hexapoda</taxon>
        <taxon>Insecta</taxon>
        <taxon>Pterygota</taxon>
        <taxon>Neoptera</taxon>
        <taxon>Endopterygota</taxon>
        <taxon>Diptera</taxon>
        <taxon>Brachycera</taxon>
        <taxon>Muscomorpha</taxon>
        <taxon>Ephydroidea</taxon>
        <taxon>Drosophilidae</taxon>
        <taxon>Drosophila</taxon>
        <taxon>Sophophora</taxon>
    </lineage>
</organism>
<dbReference type="InterPro" id="IPR020901">
    <property type="entry name" value="Prtase_inh_Kunz-CS"/>
</dbReference>
<dbReference type="OrthoDB" id="4473401at2759"/>
<dbReference type="GO" id="GO:0004867">
    <property type="term" value="F:serine-type endopeptidase inhibitor activity"/>
    <property type="evidence" value="ECO:0007669"/>
    <property type="project" value="UniProtKB-KW"/>
</dbReference>
<keyword evidence="2" id="KW-0964">Secreted</keyword>
<feature type="domain" description="BPTI/Kunitz inhibitor" evidence="8">
    <location>
        <begin position="36"/>
        <end position="86"/>
    </location>
</feature>
<dbReference type="OMA" id="CRNTCYV"/>
<dbReference type="STRING" id="7217.B3LY97"/>
<dbReference type="GO" id="GO:0005615">
    <property type="term" value="C:extracellular space"/>
    <property type="evidence" value="ECO:0007669"/>
    <property type="project" value="TreeGrafter"/>
</dbReference>
<keyword evidence="6" id="KW-1015">Disulfide bond</keyword>
<dbReference type="FunFam" id="4.10.410.10:FF:000026">
    <property type="entry name" value="Serine protease inhibitor, putative"/>
    <property type="match status" value="1"/>
</dbReference>
<dbReference type="Proteomes" id="UP000007801">
    <property type="component" value="Unassembled WGS sequence"/>
</dbReference>
<feature type="chain" id="PRO_5002791545" description="BPTI/Kunitz inhibitor domain-containing protein" evidence="7">
    <location>
        <begin position="23"/>
        <end position="116"/>
    </location>
</feature>
<dbReference type="Pfam" id="PF00014">
    <property type="entry name" value="Kunitz_BPTI"/>
    <property type="match status" value="1"/>
</dbReference>
<dbReference type="CDD" id="cd00109">
    <property type="entry name" value="Kunitz-type"/>
    <property type="match status" value="1"/>
</dbReference>
<evidence type="ECO:0000256" key="2">
    <source>
        <dbReference type="ARBA" id="ARBA00022525"/>
    </source>
</evidence>
<dbReference type="InParanoid" id="B3LY97"/>
<keyword evidence="3" id="KW-0800">Toxin</keyword>
<keyword evidence="5" id="KW-0722">Serine protease inhibitor</keyword>
<gene>
    <name evidence="9" type="primary">Dana\GF18766</name>
    <name evidence="9" type="synonym">dana_GLEANR_20023</name>
    <name evidence="9" type="ORF">GF18766</name>
</gene>
<dbReference type="SMART" id="SM00131">
    <property type="entry name" value="KU"/>
    <property type="match status" value="1"/>
</dbReference>
<evidence type="ECO:0000256" key="6">
    <source>
        <dbReference type="ARBA" id="ARBA00023157"/>
    </source>
</evidence>
<evidence type="ECO:0000256" key="7">
    <source>
        <dbReference type="SAM" id="SignalP"/>
    </source>
</evidence>
<dbReference type="PRINTS" id="PR00759">
    <property type="entry name" value="BASICPTASE"/>
</dbReference>
<dbReference type="InterPro" id="IPR036880">
    <property type="entry name" value="Kunitz_BPTI_sf"/>
</dbReference>
<keyword evidence="7" id="KW-0732">Signal</keyword>
<sequence length="116" mass="13611">MRLGFPLFLILLVGCFLPQTHGRIEIAGYVVRQEKCLFTPKYGPCKKRYKVFAYDLMTNRCVQFYYSGCGGNPNRFATENECRTTCYVVETDKTEIYDDNYEYEDTTQANKDEDDY</sequence>
<reference evidence="9 10" key="1">
    <citation type="journal article" date="2007" name="Nature">
        <title>Evolution of genes and genomes on the Drosophila phylogeny.</title>
        <authorList>
            <consortium name="Drosophila 12 Genomes Consortium"/>
            <person name="Clark A.G."/>
            <person name="Eisen M.B."/>
            <person name="Smith D.R."/>
            <person name="Bergman C.M."/>
            <person name="Oliver B."/>
            <person name="Markow T.A."/>
            <person name="Kaufman T.C."/>
            <person name="Kellis M."/>
            <person name="Gelbart W."/>
            <person name="Iyer V.N."/>
            <person name="Pollard D.A."/>
            <person name="Sackton T.B."/>
            <person name="Larracuente A.M."/>
            <person name="Singh N.D."/>
            <person name="Abad J.P."/>
            <person name="Abt D.N."/>
            <person name="Adryan B."/>
            <person name="Aguade M."/>
            <person name="Akashi H."/>
            <person name="Anderson W.W."/>
            <person name="Aquadro C.F."/>
            <person name="Ardell D.H."/>
            <person name="Arguello R."/>
            <person name="Artieri C.G."/>
            <person name="Barbash D.A."/>
            <person name="Barker D."/>
            <person name="Barsanti P."/>
            <person name="Batterham P."/>
            <person name="Batzoglou S."/>
            <person name="Begun D."/>
            <person name="Bhutkar A."/>
            <person name="Blanco E."/>
            <person name="Bosak S.A."/>
            <person name="Bradley R.K."/>
            <person name="Brand A.D."/>
            <person name="Brent M.R."/>
            <person name="Brooks A.N."/>
            <person name="Brown R.H."/>
            <person name="Butlin R.K."/>
            <person name="Caggese C."/>
            <person name="Calvi B.R."/>
            <person name="Bernardo de Carvalho A."/>
            <person name="Caspi A."/>
            <person name="Castrezana S."/>
            <person name="Celniker S.E."/>
            <person name="Chang J.L."/>
            <person name="Chapple C."/>
            <person name="Chatterji S."/>
            <person name="Chinwalla A."/>
            <person name="Civetta A."/>
            <person name="Clifton S.W."/>
            <person name="Comeron J.M."/>
            <person name="Costello J.C."/>
            <person name="Coyne J.A."/>
            <person name="Daub J."/>
            <person name="David R.G."/>
            <person name="Delcher A.L."/>
            <person name="Delehaunty K."/>
            <person name="Do C.B."/>
            <person name="Ebling H."/>
            <person name="Edwards K."/>
            <person name="Eickbush T."/>
            <person name="Evans J.D."/>
            <person name="Filipski A."/>
            <person name="Findeiss S."/>
            <person name="Freyhult E."/>
            <person name="Fulton L."/>
            <person name="Fulton R."/>
            <person name="Garcia A.C."/>
            <person name="Gardiner A."/>
            <person name="Garfield D.A."/>
            <person name="Garvin B.E."/>
            <person name="Gibson G."/>
            <person name="Gilbert D."/>
            <person name="Gnerre S."/>
            <person name="Godfrey J."/>
            <person name="Good R."/>
            <person name="Gotea V."/>
            <person name="Gravely B."/>
            <person name="Greenberg A.J."/>
            <person name="Griffiths-Jones S."/>
            <person name="Gross S."/>
            <person name="Guigo R."/>
            <person name="Gustafson E.A."/>
            <person name="Haerty W."/>
            <person name="Hahn M.W."/>
            <person name="Halligan D.L."/>
            <person name="Halpern A.L."/>
            <person name="Halter G.M."/>
            <person name="Han M.V."/>
            <person name="Heger A."/>
            <person name="Hillier L."/>
            <person name="Hinrichs A.S."/>
            <person name="Holmes I."/>
            <person name="Hoskins R.A."/>
            <person name="Hubisz M.J."/>
            <person name="Hultmark D."/>
            <person name="Huntley M.A."/>
            <person name="Jaffe D.B."/>
            <person name="Jagadeeshan S."/>
            <person name="Jeck W.R."/>
            <person name="Johnson J."/>
            <person name="Jones C.D."/>
            <person name="Jordan W.C."/>
            <person name="Karpen G.H."/>
            <person name="Kataoka E."/>
            <person name="Keightley P.D."/>
            <person name="Kheradpour P."/>
            <person name="Kirkness E.F."/>
            <person name="Koerich L.B."/>
            <person name="Kristiansen K."/>
            <person name="Kudrna D."/>
            <person name="Kulathinal R.J."/>
            <person name="Kumar S."/>
            <person name="Kwok R."/>
            <person name="Lander E."/>
            <person name="Langley C.H."/>
            <person name="Lapoint R."/>
            <person name="Lazzaro B.P."/>
            <person name="Lee S.J."/>
            <person name="Levesque L."/>
            <person name="Li R."/>
            <person name="Lin C.F."/>
            <person name="Lin M.F."/>
            <person name="Lindblad-Toh K."/>
            <person name="Llopart A."/>
            <person name="Long M."/>
            <person name="Low L."/>
            <person name="Lozovsky E."/>
            <person name="Lu J."/>
            <person name="Luo M."/>
            <person name="Machado C.A."/>
            <person name="Makalowski W."/>
            <person name="Marzo M."/>
            <person name="Matsuda M."/>
            <person name="Matzkin L."/>
            <person name="McAllister B."/>
            <person name="McBride C.S."/>
            <person name="McKernan B."/>
            <person name="McKernan K."/>
            <person name="Mendez-Lago M."/>
            <person name="Minx P."/>
            <person name="Mollenhauer M.U."/>
            <person name="Montooth K."/>
            <person name="Mount S.M."/>
            <person name="Mu X."/>
            <person name="Myers E."/>
            <person name="Negre B."/>
            <person name="Newfeld S."/>
            <person name="Nielsen R."/>
            <person name="Noor M.A."/>
            <person name="O'Grady P."/>
            <person name="Pachter L."/>
            <person name="Papaceit M."/>
            <person name="Parisi M.J."/>
            <person name="Parisi M."/>
            <person name="Parts L."/>
            <person name="Pedersen J.S."/>
            <person name="Pesole G."/>
            <person name="Phillippy A.M."/>
            <person name="Ponting C.P."/>
            <person name="Pop M."/>
            <person name="Porcelli D."/>
            <person name="Powell J.R."/>
            <person name="Prohaska S."/>
            <person name="Pruitt K."/>
            <person name="Puig M."/>
            <person name="Quesneville H."/>
            <person name="Ram K.R."/>
            <person name="Rand D."/>
            <person name="Rasmussen M.D."/>
            <person name="Reed L.K."/>
            <person name="Reenan R."/>
            <person name="Reily A."/>
            <person name="Remington K.A."/>
            <person name="Rieger T.T."/>
            <person name="Ritchie M.G."/>
            <person name="Robin C."/>
            <person name="Rogers Y.H."/>
            <person name="Rohde C."/>
            <person name="Rozas J."/>
            <person name="Rubenfield M.J."/>
            <person name="Ruiz A."/>
            <person name="Russo S."/>
            <person name="Salzberg S.L."/>
            <person name="Sanchez-Gracia A."/>
            <person name="Saranga D.J."/>
            <person name="Sato H."/>
            <person name="Schaeffer S.W."/>
            <person name="Schatz M.C."/>
            <person name="Schlenke T."/>
            <person name="Schwartz R."/>
            <person name="Segarra C."/>
            <person name="Singh R.S."/>
            <person name="Sirot L."/>
            <person name="Sirota M."/>
            <person name="Sisneros N.B."/>
            <person name="Smith C.D."/>
            <person name="Smith T.F."/>
            <person name="Spieth J."/>
            <person name="Stage D.E."/>
            <person name="Stark A."/>
            <person name="Stephan W."/>
            <person name="Strausberg R.L."/>
            <person name="Strempel S."/>
            <person name="Sturgill D."/>
            <person name="Sutton G."/>
            <person name="Sutton G.G."/>
            <person name="Tao W."/>
            <person name="Teichmann S."/>
            <person name="Tobari Y.N."/>
            <person name="Tomimura Y."/>
            <person name="Tsolas J.M."/>
            <person name="Valente V.L."/>
            <person name="Venter E."/>
            <person name="Venter J.C."/>
            <person name="Vicario S."/>
            <person name="Vieira F.G."/>
            <person name="Vilella A.J."/>
            <person name="Villasante A."/>
            <person name="Walenz B."/>
            <person name="Wang J."/>
            <person name="Wasserman M."/>
            <person name="Watts T."/>
            <person name="Wilson D."/>
            <person name="Wilson R.K."/>
            <person name="Wing R.A."/>
            <person name="Wolfner M.F."/>
            <person name="Wong A."/>
            <person name="Wong G.K."/>
            <person name="Wu C.I."/>
            <person name="Wu G."/>
            <person name="Yamamoto D."/>
            <person name="Yang H.P."/>
            <person name="Yang S.P."/>
            <person name="Yorke J.A."/>
            <person name="Yoshida K."/>
            <person name="Zdobnov E."/>
            <person name="Zhang P."/>
            <person name="Zhang Y."/>
            <person name="Zimin A.V."/>
            <person name="Baldwin J."/>
            <person name="Abdouelleil A."/>
            <person name="Abdulkadir J."/>
            <person name="Abebe A."/>
            <person name="Abera B."/>
            <person name="Abreu J."/>
            <person name="Acer S.C."/>
            <person name="Aftuck L."/>
            <person name="Alexander A."/>
            <person name="An P."/>
            <person name="Anderson E."/>
            <person name="Anderson S."/>
            <person name="Arachi H."/>
            <person name="Azer M."/>
            <person name="Bachantsang P."/>
            <person name="Barry A."/>
            <person name="Bayul T."/>
            <person name="Berlin A."/>
            <person name="Bessette D."/>
            <person name="Bloom T."/>
            <person name="Blye J."/>
            <person name="Boguslavskiy L."/>
            <person name="Bonnet C."/>
            <person name="Boukhgalter B."/>
            <person name="Bourzgui I."/>
            <person name="Brown A."/>
            <person name="Cahill P."/>
            <person name="Channer S."/>
            <person name="Cheshatsang Y."/>
            <person name="Chuda L."/>
            <person name="Citroen M."/>
            <person name="Collymore A."/>
            <person name="Cooke P."/>
            <person name="Costello M."/>
            <person name="D'Aco K."/>
            <person name="Daza R."/>
            <person name="De Haan G."/>
            <person name="DeGray S."/>
            <person name="DeMaso C."/>
            <person name="Dhargay N."/>
            <person name="Dooley K."/>
            <person name="Dooley E."/>
            <person name="Doricent M."/>
            <person name="Dorje P."/>
            <person name="Dorjee K."/>
            <person name="Dupes A."/>
            <person name="Elong R."/>
            <person name="Falk J."/>
            <person name="Farina A."/>
            <person name="Faro S."/>
            <person name="Ferguson D."/>
            <person name="Fisher S."/>
            <person name="Foley C.D."/>
            <person name="Franke A."/>
            <person name="Friedrich D."/>
            <person name="Gadbois L."/>
            <person name="Gearin G."/>
            <person name="Gearin C.R."/>
            <person name="Giannoukos G."/>
            <person name="Goode T."/>
            <person name="Graham J."/>
            <person name="Grandbois E."/>
            <person name="Grewal S."/>
            <person name="Gyaltsen K."/>
            <person name="Hafez N."/>
            <person name="Hagos B."/>
            <person name="Hall J."/>
            <person name="Henson C."/>
            <person name="Hollinger A."/>
            <person name="Honan T."/>
            <person name="Huard M.D."/>
            <person name="Hughes L."/>
            <person name="Hurhula B."/>
            <person name="Husby M.E."/>
            <person name="Kamat A."/>
            <person name="Kanga B."/>
            <person name="Kashin S."/>
            <person name="Khazanovich D."/>
            <person name="Kisner P."/>
            <person name="Lance K."/>
            <person name="Lara M."/>
            <person name="Lee W."/>
            <person name="Lennon N."/>
            <person name="Letendre F."/>
            <person name="LeVine R."/>
            <person name="Lipovsky A."/>
            <person name="Liu X."/>
            <person name="Liu J."/>
            <person name="Liu S."/>
            <person name="Lokyitsang T."/>
            <person name="Lokyitsang Y."/>
            <person name="Lubonja R."/>
            <person name="Lui A."/>
            <person name="MacDonald P."/>
            <person name="Magnisalis V."/>
            <person name="Maru K."/>
            <person name="Matthews C."/>
            <person name="McCusker W."/>
            <person name="McDonough S."/>
            <person name="Mehta T."/>
            <person name="Meldrim J."/>
            <person name="Meneus L."/>
            <person name="Mihai O."/>
            <person name="Mihalev A."/>
            <person name="Mihova T."/>
            <person name="Mittelman R."/>
            <person name="Mlenga V."/>
            <person name="Montmayeur A."/>
            <person name="Mulrain L."/>
            <person name="Navidi A."/>
            <person name="Naylor J."/>
            <person name="Negash T."/>
            <person name="Nguyen T."/>
            <person name="Nguyen N."/>
            <person name="Nicol R."/>
            <person name="Norbu C."/>
            <person name="Norbu N."/>
            <person name="Novod N."/>
            <person name="O'Neill B."/>
            <person name="Osman S."/>
            <person name="Markiewicz E."/>
            <person name="Oyono O.L."/>
            <person name="Patti C."/>
            <person name="Phunkhang P."/>
            <person name="Pierre F."/>
            <person name="Priest M."/>
            <person name="Raghuraman S."/>
            <person name="Rege F."/>
            <person name="Reyes R."/>
            <person name="Rise C."/>
            <person name="Rogov P."/>
            <person name="Ross K."/>
            <person name="Ryan E."/>
            <person name="Settipalli S."/>
            <person name="Shea T."/>
            <person name="Sherpa N."/>
            <person name="Shi L."/>
            <person name="Shih D."/>
            <person name="Sparrow T."/>
            <person name="Spaulding J."/>
            <person name="Stalker J."/>
            <person name="Stange-Thomann N."/>
            <person name="Stavropoulos S."/>
            <person name="Stone C."/>
            <person name="Strader C."/>
            <person name="Tesfaye S."/>
            <person name="Thomson T."/>
            <person name="Thoulutsang Y."/>
            <person name="Thoulutsang D."/>
            <person name="Topham K."/>
            <person name="Topping I."/>
            <person name="Tsamla T."/>
            <person name="Vassiliev H."/>
            <person name="Vo A."/>
            <person name="Wangchuk T."/>
            <person name="Wangdi T."/>
            <person name="Weiand M."/>
            <person name="Wilkinson J."/>
            <person name="Wilson A."/>
            <person name="Yadav S."/>
            <person name="Young G."/>
            <person name="Yu Q."/>
            <person name="Zembek L."/>
            <person name="Zhong D."/>
            <person name="Zimmer A."/>
            <person name="Zwirko Z."/>
            <person name="Jaffe D.B."/>
            <person name="Alvarez P."/>
            <person name="Brockman W."/>
            <person name="Butler J."/>
            <person name="Chin C."/>
            <person name="Gnerre S."/>
            <person name="Grabherr M."/>
            <person name="Kleber M."/>
            <person name="Mauceli E."/>
            <person name="MacCallum I."/>
        </authorList>
    </citation>
    <scope>NUCLEOTIDE SEQUENCE [LARGE SCALE GENOMIC DNA]</scope>
    <source>
        <strain evidence="10">Tucson 14024-0371.13</strain>
    </source>
</reference>
<dbReference type="Gene3D" id="4.10.410.10">
    <property type="entry name" value="Pancreatic trypsin inhibitor Kunitz domain"/>
    <property type="match status" value="1"/>
</dbReference>
<dbReference type="HOGENOM" id="CLU_160217_0_0_1"/>
<dbReference type="PANTHER" id="PTHR10083">
    <property type="entry name" value="KUNITZ-TYPE PROTEASE INHIBITOR-RELATED"/>
    <property type="match status" value="1"/>
</dbReference>
<feature type="signal peptide" evidence="7">
    <location>
        <begin position="1"/>
        <end position="22"/>
    </location>
</feature>
<dbReference type="PhylomeDB" id="B3LY97"/>
<evidence type="ECO:0000259" key="8">
    <source>
        <dbReference type="PROSITE" id="PS50279"/>
    </source>
</evidence>
<dbReference type="AlphaFoldDB" id="B3LY97"/>